<dbReference type="SUPFAM" id="SSF52141">
    <property type="entry name" value="Uracil-DNA glycosylase-like"/>
    <property type="match status" value="1"/>
</dbReference>
<keyword evidence="7" id="KW-0234">DNA repair</keyword>
<organism evidence="9 10">
    <name type="scientific">Limosilactobacillus coleohominis 101-4-CHN</name>
    <dbReference type="NCBI Taxonomy" id="575594"/>
    <lineage>
        <taxon>Bacteria</taxon>
        <taxon>Bacillati</taxon>
        <taxon>Bacillota</taxon>
        <taxon>Bacilli</taxon>
        <taxon>Lactobacillales</taxon>
        <taxon>Lactobacillaceae</taxon>
        <taxon>Limosilactobacillus</taxon>
    </lineage>
</organism>
<dbReference type="Proteomes" id="UP000003987">
    <property type="component" value="Unassembled WGS sequence"/>
</dbReference>
<name>C7XVL5_9LACO</name>
<dbReference type="InterPro" id="IPR051536">
    <property type="entry name" value="UDG_Type-4/5"/>
</dbReference>
<dbReference type="HOGENOM" id="CLU_044815_1_2_9"/>
<keyword evidence="9" id="KW-0326">Glycosidase</keyword>
<proteinExistence type="predicted"/>
<dbReference type="GO" id="GO:0006281">
    <property type="term" value="P:DNA repair"/>
    <property type="evidence" value="ECO:0007669"/>
    <property type="project" value="UniProtKB-KW"/>
</dbReference>
<evidence type="ECO:0000256" key="1">
    <source>
        <dbReference type="ARBA" id="ARBA00022485"/>
    </source>
</evidence>
<keyword evidence="2" id="KW-0479">Metal-binding</keyword>
<evidence type="ECO:0000259" key="8">
    <source>
        <dbReference type="SMART" id="SM00986"/>
    </source>
</evidence>
<reference evidence="9 10" key="1">
    <citation type="submission" date="2009-06" db="EMBL/GenBank/DDBJ databases">
        <title>The Genome Sequence of Lactobacillus coleohominis strain 101-4-CHN.</title>
        <authorList>
            <consortium name="The Broad Institute Genome Sequencing Platform"/>
            <person name="Ward D."/>
            <person name="Young S.K."/>
            <person name="Zeng Q."/>
            <person name="Koehrsen M."/>
            <person name="Alvarado L."/>
            <person name="Berlin A."/>
            <person name="Borenstein D."/>
            <person name="Chen Z."/>
            <person name="Engels R."/>
            <person name="Freedman E."/>
            <person name="Gellesch M."/>
            <person name="Goldberg J."/>
            <person name="Griggs A."/>
            <person name="Gujja S."/>
            <person name="Heiman D."/>
            <person name="Hepburn T."/>
            <person name="Howarth C."/>
            <person name="Jen D."/>
            <person name="Larson L."/>
            <person name="Lewis B."/>
            <person name="Mehta T."/>
            <person name="Park D."/>
            <person name="Pearson M."/>
            <person name="Roberts A."/>
            <person name="Saif S."/>
            <person name="Shea T."/>
            <person name="Shenoy N."/>
            <person name="Sisk P."/>
            <person name="Stolte C."/>
            <person name="Sykes S."/>
            <person name="Walk T."/>
            <person name="White J."/>
            <person name="Yandava C."/>
            <person name="Liu Y."/>
            <person name="Xu Q."/>
            <person name="Lander E."/>
            <person name="Nusbaum C."/>
            <person name="Galagan J."/>
            <person name="Birren B."/>
        </authorList>
    </citation>
    <scope>NUCLEOTIDE SEQUENCE [LARGE SCALE GENOMIC DNA]</scope>
    <source>
        <strain evidence="9 10">101-4-CHN</strain>
    </source>
</reference>
<keyword evidence="5" id="KW-0408">Iron</keyword>
<evidence type="ECO:0000256" key="6">
    <source>
        <dbReference type="ARBA" id="ARBA00023014"/>
    </source>
</evidence>
<evidence type="ECO:0000256" key="3">
    <source>
        <dbReference type="ARBA" id="ARBA00022763"/>
    </source>
</evidence>
<keyword evidence="3" id="KW-0227">DNA damage</keyword>
<dbReference type="CDD" id="cd10030">
    <property type="entry name" value="UDG-F4_TTUDGA_SPO1dp_like"/>
    <property type="match status" value="1"/>
</dbReference>
<dbReference type="Gene3D" id="3.40.470.10">
    <property type="entry name" value="Uracil-DNA glycosylase-like domain"/>
    <property type="match status" value="1"/>
</dbReference>
<gene>
    <name evidence="9" type="ORF">HMPREF0501_00759</name>
</gene>
<dbReference type="PANTHER" id="PTHR33693">
    <property type="entry name" value="TYPE-5 URACIL-DNA GLYCOSYLASE"/>
    <property type="match status" value="1"/>
</dbReference>
<dbReference type="InterPro" id="IPR005122">
    <property type="entry name" value="Uracil-DNA_glycosylase-like"/>
</dbReference>
<dbReference type="eggNOG" id="COG1573">
    <property type="taxonomic scope" value="Bacteria"/>
</dbReference>
<dbReference type="EMBL" id="GG698803">
    <property type="protein sequence ID" value="EEU30381.1"/>
    <property type="molecule type" value="Genomic_DNA"/>
</dbReference>
<evidence type="ECO:0000256" key="4">
    <source>
        <dbReference type="ARBA" id="ARBA00022801"/>
    </source>
</evidence>
<keyword evidence="10" id="KW-1185">Reference proteome</keyword>
<evidence type="ECO:0000256" key="2">
    <source>
        <dbReference type="ARBA" id="ARBA00022723"/>
    </source>
</evidence>
<evidence type="ECO:0000256" key="5">
    <source>
        <dbReference type="ARBA" id="ARBA00023004"/>
    </source>
</evidence>
<dbReference type="GO" id="GO:0046872">
    <property type="term" value="F:metal ion binding"/>
    <property type="evidence" value="ECO:0007669"/>
    <property type="project" value="UniProtKB-KW"/>
</dbReference>
<keyword evidence="1" id="KW-0004">4Fe-4S</keyword>
<dbReference type="RefSeq" id="WP_006916564.1">
    <property type="nucleotide sequence ID" value="NZ_GG698803.1"/>
</dbReference>
<dbReference type="STRING" id="575594.HMPREF0501_00759"/>
<protein>
    <submittedName>
        <fullName evidence="9">Uracil-DNA glycosylase, family 4</fullName>
        <ecNumber evidence="9">3.2.2.-</ecNumber>
    </submittedName>
</protein>
<accession>C7XVL5</accession>
<keyword evidence="6" id="KW-0411">Iron-sulfur</keyword>
<dbReference type="Pfam" id="PF03167">
    <property type="entry name" value="UDG"/>
    <property type="match status" value="1"/>
</dbReference>
<evidence type="ECO:0000256" key="7">
    <source>
        <dbReference type="ARBA" id="ARBA00023204"/>
    </source>
</evidence>
<dbReference type="InterPro" id="IPR036895">
    <property type="entry name" value="Uracil-DNA_glycosylase-like_sf"/>
</dbReference>
<evidence type="ECO:0000313" key="10">
    <source>
        <dbReference type="Proteomes" id="UP000003987"/>
    </source>
</evidence>
<keyword evidence="4 9" id="KW-0378">Hydrolase</keyword>
<sequence>MTKLQIQYPPQLVSQVKKRVAGHNLTGFVAGMGPMHPRVMLLGEAPGRQEAKTGIPFVGSSGKELMKMLALAGLTRDDVYITSVVRSRPFSIRQVQDRKTGAMVEKHPNRTPTKKEVLAYAPLFDWEIKTVQPQIIVPLGNTSLQRLLGPTAKVGSLHGLPQKTTILESLPDDSGYEKGQHQYWVYPMYHPAAYLYARRLEPTVRKDWQEFGNWLQRN</sequence>
<dbReference type="SMART" id="SM00986">
    <property type="entry name" value="UDG"/>
    <property type="match status" value="1"/>
</dbReference>
<dbReference type="EC" id="3.2.2.-" evidence="9"/>
<dbReference type="AlphaFoldDB" id="C7XVL5"/>
<dbReference type="SMART" id="SM00987">
    <property type="entry name" value="UreE_C"/>
    <property type="match status" value="1"/>
</dbReference>
<dbReference type="GO" id="GO:0051539">
    <property type="term" value="F:4 iron, 4 sulfur cluster binding"/>
    <property type="evidence" value="ECO:0007669"/>
    <property type="project" value="UniProtKB-KW"/>
</dbReference>
<dbReference type="PANTHER" id="PTHR33693:SF1">
    <property type="entry name" value="TYPE-4 URACIL-DNA GLYCOSYLASE"/>
    <property type="match status" value="1"/>
</dbReference>
<dbReference type="GO" id="GO:0097506">
    <property type="term" value="F:deaminated base DNA N-glycosylase activity"/>
    <property type="evidence" value="ECO:0007669"/>
    <property type="project" value="UniProtKB-ARBA"/>
</dbReference>
<feature type="domain" description="Uracil-DNA glycosylase-like" evidence="8">
    <location>
        <begin position="30"/>
        <end position="209"/>
    </location>
</feature>
<evidence type="ECO:0000313" key="9">
    <source>
        <dbReference type="EMBL" id="EEU30381.1"/>
    </source>
</evidence>